<dbReference type="InterPro" id="IPR018246">
    <property type="entry name" value="AP_endonuc_F2_Zn_BS"/>
</dbReference>
<comment type="similarity">
    <text evidence="2">Belongs to the AP endonuclease 2 family.</text>
</comment>
<dbReference type="Pfam" id="PF01261">
    <property type="entry name" value="AP_endonuc_2"/>
    <property type="match status" value="1"/>
</dbReference>
<dbReference type="InterPro" id="IPR001719">
    <property type="entry name" value="AP_endonuc_2"/>
</dbReference>
<dbReference type="SMART" id="SM00518">
    <property type="entry name" value="AP2Ec"/>
    <property type="match status" value="1"/>
</dbReference>
<dbReference type="Proteomes" id="UP000717624">
    <property type="component" value="Unassembled WGS sequence"/>
</dbReference>
<evidence type="ECO:0000256" key="7">
    <source>
        <dbReference type="ARBA" id="ARBA00022833"/>
    </source>
</evidence>
<comment type="cofactor">
    <cofactor evidence="1">
        <name>Zn(2+)</name>
        <dbReference type="ChEBI" id="CHEBI:29105"/>
    </cofactor>
</comment>
<evidence type="ECO:0000259" key="9">
    <source>
        <dbReference type="Pfam" id="PF01261"/>
    </source>
</evidence>
<accession>A0A938XVI8</accession>
<keyword evidence="7" id="KW-0862">Zinc</keyword>
<dbReference type="GO" id="GO:0008270">
    <property type="term" value="F:zinc ion binding"/>
    <property type="evidence" value="ECO:0007669"/>
    <property type="project" value="InterPro"/>
</dbReference>
<evidence type="ECO:0000256" key="5">
    <source>
        <dbReference type="ARBA" id="ARBA00022763"/>
    </source>
</evidence>
<dbReference type="Gene3D" id="3.20.20.150">
    <property type="entry name" value="Divalent-metal-dependent TIM barrel enzymes"/>
    <property type="match status" value="1"/>
</dbReference>
<dbReference type="EC" id="3.1.21.2" evidence="10"/>
<dbReference type="GO" id="GO:0003906">
    <property type="term" value="F:DNA-(apurinic or apyrimidinic site) endonuclease activity"/>
    <property type="evidence" value="ECO:0007669"/>
    <property type="project" value="TreeGrafter"/>
</dbReference>
<dbReference type="AlphaFoldDB" id="A0A938XVI8"/>
<keyword evidence="11" id="KW-1185">Reference proteome</keyword>
<evidence type="ECO:0000313" key="10">
    <source>
        <dbReference type="EMBL" id="MBM7588485.1"/>
    </source>
</evidence>
<dbReference type="GO" id="GO:0008081">
    <property type="term" value="F:phosphoric diester hydrolase activity"/>
    <property type="evidence" value="ECO:0007669"/>
    <property type="project" value="TreeGrafter"/>
</dbReference>
<keyword evidence="8" id="KW-0234">DNA repair</keyword>
<dbReference type="GO" id="GO:0006284">
    <property type="term" value="P:base-excision repair"/>
    <property type="evidence" value="ECO:0007669"/>
    <property type="project" value="TreeGrafter"/>
</dbReference>
<evidence type="ECO:0000256" key="4">
    <source>
        <dbReference type="ARBA" id="ARBA00022723"/>
    </source>
</evidence>
<keyword evidence="5" id="KW-0227">DNA damage</keyword>
<proteinExistence type="inferred from homology"/>
<dbReference type="EMBL" id="JAFBEB010000001">
    <property type="protein sequence ID" value="MBM7588485.1"/>
    <property type="molecule type" value="Genomic_DNA"/>
</dbReference>
<keyword evidence="4" id="KW-0479">Metal-binding</keyword>
<dbReference type="SUPFAM" id="SSF51658">
    <property type="entry name" value="Xylose isomerase-like"/>
    <property type="match status" value="1"/>
</dbReference>
<reference evidence="10" key="1">
    <citation type="submission" date="2021-01" db="EMBL/GenBank/DDBJ databases">
        <title>Genomic Encyclopedia of Type Strains, Phase IV (KMG-IV): sequencing the most valuable type-strain genomes for metagenomic binning, comparative biology and taxonomic classification.</title>
        <authorList>
            <person name="Goeker M."/>
        </authorList>
    </citation>
    <scope>NUCLEOTIDE SEQUENCE</scope>
    <source>
        <strain evidence="10">DSM 25523</strain>
    </source>
</reference>
<protein>
    <submittedName>
        <fullName evidence="10">Deoxyribonuclease-4</fullName>
        <ecNumber evidence="10">3.1.21.2</ecNumber>
    </submittedName>
</protein>
<dbReference type="PROSITE" id="PS51432">
    <property type="entry name" value="AP_NUCLEASE_F2_4"/>
    <property type="match status" value="1"/>
</dbReference>
<dbReference type="GO" id="GO:0008833">
    <property type="term" value="F:deoxyribonuclease IV (phage-T4-induced) activity"/>
    <property type="evidence" value="ECO:0007669"/>
    <property type="project" value="UniProtKB-EC"/>
</dbReference>
<keyword evidence="3" id="KW-0540">Nuclease</keyword>
<dbReference type="RefSeq" id="WP_204516246.1">
    <property type="nucleotide sequence ID" value="NZ_BAABIN010000009.1"/>
</dbReference>
<organism evidence="10 11">
    <name type="scientific">Brevibacillus fulvus</name>
    <dbReference type="NCBI Taxonomy" id="1125967"/>
    <lineage>
        <taxon>Bacteria</taxon>
        <taxon>Bacillati</taxon>
        <taxon>Bacillota</taxon>
        <taxon>Bacilli</taxon>
        <taxon>Bacillales</taxon>
        <taxon>Paenibacillaceae</taxon>
        <taxon>Brevibacillus</taxon>
    </lineage>
</organism>
<gene>
    <name evidence="10" type="ORF">JOD01_000071</name>
</gene>
<dbReference type="PANTHER" id="PTHR21445">
    <property type="entry name" value="ENDONUCLEASE IV ENDODEOXYRIBONUCLEASE IV"/>
    <property type="match status" value="1"/>
</dbReference>
<dbReference type="CDD" id="cd00019">
    <property type="entry name" value="AP2Ec"/>
    <property type="match status" value="1"/>
</dbReference>
<dbReference type="NCBIfam" id="TIGR00587">
    <property type="entry name" value="nfo"/>
    <property type="match status" value="1"/>
</dbReference>
<evidence type="ECO:0000313" key="11">
    <source>
        <dbReference type="Proteomes" id="UP000717624"/>
    </source>
</evidence>
<evidence type="ECO:0000256" key="8">
    <source>
        <dbReference type="ARBA" id="ARBA00023204"/>
    </source>
</evidence>
<name>A0A938XVI8_9BACL</name>
<dbReference type="PROSITE" id="PS00730">
    <property type="entry name" value="AP_NUCLEASE_F2_2"/>
    <property type="match status" value="1"/>
</dbReference>
<feature type="domain" description="Xylose isomerase-like TIM barrel" evidence="9">
    <location>
        <begin position="19"/>
        <end position="274"/>
    </location>
</feature>
<comment type="caution">
    <text evidence="10">The sequence shown here is derived from an EMBL/GenBank/DDBJ whole genome shotgun (WGS) entry which is preliminary data.</text>
</comment>
<evidence type="ECO:0000256" key="1">
    <source>
        <dbReference type="ARBA" id="ARBA00001947"/>
    </source>
</evidence>
<dbReference type="GO" id="GO:0003677">
    <property type="term" value="F:DNA binding"/>
    <property type="evidence" value="ECO:0007669"/>
    <property type="project" value="InterPro"/>
</dbReference>
<sequence>MLLGCHVSIREGYLGAAKHARQIGATAFQYFPKNPRSLSVKRLDQSDAEACRQYCQQYGLVSIAHTPYPTNLAIDDPDLYRLTVESLRNDLAIANACGSLGIVVHFGQYKQWETEPLRGYQRMIKMLNEVLGDWQGETLLLIENNAGQGNRMGSTLEELAQVRSLLACPEKVGFCLDTCHAFASGLWNGSDWQAFVQAARKLDYLGHVKAVHLNDSMFPHRSYRDRHANIGKGYIPPSGFAELFATPEFRDIPFVLETPTAQDTSHQSELMWIQQQFFAEPEAAMD</sequence>
<dbReference type="InterPro" id="IPR036237">
    <property type="entry name" value="Xyl_isomerase-like_sf"/>
</dbReference>
<evidence type="ECO:0000256" key="2">
    <source>
        <dbReference type="ARBA" id="ARBA00005340"/>
    </source>
</evidence>
<evidence type="ECO:0000256" key="6">
    <source>
        <dbReference type="ARBA" id="ARBA00022801"/>
    </source>
</evidence>
<dbReference type="PANTHER" id="PTHR21445:SF0">
    <property type="entry name" value="APURINIC-APYRIMIDINIC ENDONUCLEASE"/>
    <property type="match status" value="1"/>
</dbReference>
<dbReference type="InterPro" id="IPR013022">
    <property type="entry name" value="Xyl_isomerase-like_TIM-brl"/>
</dbReference>
<evidence type="ECO:0000256" key="3">
    <source>
        <dbReference type="ARBA" id="ARBA00022722"/>
    </source>
</evidence>
<keyword evidence="6 10" id="KW-0378">Hydrolase</keyword>